<name>A0A1H7UIT6_AQUAM</name>
<dbReference type="NCBIfam" id="TIGR00131">
    <property type="entry name" value="gal_kin"/>
    <property type="match status" value="1"/>
</dbReference>
<keyword evidence="7" id="KW-0067">ATP-binding</keyword>
<evidence type="ECO:0000313" key="15">
    <source>
        <dbReference type="EMBL" id="SEL96187.1"/>
    </source>
</evidence>
<evidence type="ECO:0000256" key="5">
    <source>
        <dbReference type="ARBA" id="ARBA00022741"/>
    </source>
</evidence>
<dbReference type="GO" id="GO:0006012">
    <property type="term" value="P:galactose metabolic process"/>
    <property type="evidence" value="ECO:0007669"/>
    <property type="project" value="UniProtKB-UniRule"/>
</dbReference>
<evidence type="ECO:0000256" key="1">
    <source>
        <dbReference type="ARBA" id="ARBA00006566"/>
    </source>
</evidence>
<dbReference type="GO" id="GO:0046872">
    <property type="term" value="F:metal ion binding"/>
    <property type="evidence" value="ECO:0007669"/>
    <property type="project" value="UniProtKB-KW"/>
</dbReference>
<dbReference type="InterPro" id="IPR014721">
    <property type="entry name" value="Ribsml_uS5_D2-typ_fold_subgr"/>
</dbReference>
<gene>
    <name evidence="15" type="ORF">SAMN04487910_3728</name>
</gene>
<feature type="domain" description="Galactokinase N-terminal" evidence="14">
    <location>
        <begin position="18"/>
        <end position="51"/>
    </location>
</feature>
<dbReference type="InterPro" id="IPR006204">
    <property type="entry name" value="GHMP_kinase_N_dom"/>
</dbReference>
<dbReference type="GO" id="GO:0005524">
    <property type="term" value="F:ATP binding"/>
    <property type="evidence" value="ECO:0007669"/>
    <property type="project" value="UniProtKB-UniRule"/>
</dbReference>
<evidence type="ECO:0000256" key="11">
    <source>
        <dbReference type="NCBIfam" id="TIGR00131"/>
    </source>
</evidence>
<dbReference type="InterPro" id="IPR000705">
    <property type="entry name" value="Galactokinase"/>
</dbReference>
<dbReference type="Pfam" id="PF08544">
    <property type="entry name" value="GHMP_kinases_C"/>
    <property type="match status" value="1"/>
</dbReference>
<dbReference type="EMBL" id="FOAB01000007">
    <property type="protein sequence ID" value="SEL96187.1"/>
    <property type="molecule type" value="Genomic_DNA"/>
</dbReference>
<evidence type="ECO:0000256" key="3">
    <source>
        <dbReference type="ARBA" id="ARBA00022679"/>
    </source>
</evidence>
<keyword evidence="9" id="KW-0299">Galactose metabolism</keyword>
<dbReference type="PANTHER" id="PTHR10457">
    <property type="entry name" value="MEVALONATE KINASE/GALACTOKINASE"/>
    <property type="match status" value="1"/>
</dbReference>
<dbReference type="SUPFAM" id="SSF55060">
    <property type="entry name" value="GHMP Kinase, C-terminal domain"/>
    <property type="match status" value="1"/>
</dbReference>
<comment type="similarity">
    <text evidence="1">Belongs to the GHMP kinase family. GalK subfamily.</text>
</comment>
<evidence type="ECO:0000259" key="13">
    <source>
        <dbReference type="Pfam" id="PF08544"/>
    </source>
</evidence>
<keyword evidence="6 15" id="KW-0418">Kinase</keyword>
<dbReference type="InterPro" id="IPR013750">
    <property type="entry name" value="GHMP_kinase_C_dom"/>
</dbReference>
<dbReference type="InterPro" id="IPR019539">
    <property type="entry name" value="GalKase_N"/>
</dbReference>
<evidence type="ECO:0000256" key="10">
    <source>
        <dbReference type="ARBA" id="ARBA00023277"/>
    </source>
</evidence>
<dbReference type="Pfam" id="PF10509">
    <property type="entry name" value="GalKase_gal_bdg"/>
    <property type="match status" value="1"/>
</dbReference>
<dbReference type="Gene3D" id="3.30.70.890">
    <property type="entry name" value="GHMP kinase, C-terminal domain"/>
    <property type="match status" value="1"/>
</dbReference>
<dbReference type="PRINTS" id="PR00473">
    <property type="entry name" value="GALCTOKINASE"/>
</dbReference>
<dbReference type="Pfam" id="PF00288">
    <property type="entry name" value="GHMP_kinases_N"/>
    <property type="match status" value="1"/>
</dbReference>
<feature type="domain" description="GHMP kinase C-terminal" evidence="13">
    <location>
        <begin position="281"/>
        <end position="346"/>
    </location>
</feature>
<dbReference type="InterPro" id="IPR006206">
    <property type="entry name" value="Mevalonate/galactokinase"/>
</dbReference>
<evidence type="ECO:0000259" key="14">
    <source>
        <dbReference type="Pfam" id="PF10509"/>
    </source>
</evidence>
<dbReference type="InterPro" id="IPR036554">
    <property type="entry name" value="GHMP_kinase_C_sf"/>
</dbReference>
<keyword evidence="3" id="KW-0808">Transferase</keyword>
<dbReference type="Gene3D" id="3.30.230.10">
    <property type="match status" value="1"/>
</dbReference>
<evidence type="ECO:0000259" key="12">
    <source>
        <dbReference type="Pfam" id="PF00288"/>
    </source>
</evidence>
<dbReference type="FunFam" id="3.30.230.10:FF:000017">
    <property type="entry name" value="Galactokinase"/>
    <property type="match status" value="1"/>
</dbReference>
<dbReference type="PANTHER" id="PTHR10457:SF7">
    <property type="entry name" value="GALACTOKINASE-RELATED"/>
    <property type="match status" value="1"/>
</dbReference>
<organism evidence="15 16">
    <name type="scientific">Aquimarina amphilecti</name>
    <dbReference type="NCBI Taxonomy" id="1038014"/>
    <lineage>
        <taxon>Bacteria</taxon>
        <taxon>Pseudomonadati</taxon>
        <taxon>Bacteroidota</taxon>
        <taxon>Flavobacteriia</taxon>
        <taxon>Flavobacteriales</taxon>
        <taxon>Flavobacteriaceae</taxon>
        <taxon>Aquimarina</taxon>
    </lineage>
</organism>
<keyword evidence="10" id="KW-0119">Carbohydrate metabolism</keyword>
<keyword evidence="4" id="KW-0479">Metal-binding</keyword>
<dbReference type="GO" id="GO:0004335">
    <property type="term" value="F:galactokinase activity"/>
    <property type="evidence" value="ECO:0007669"/>
    <property type="project" value="UniProtKB-UniRule"/>
</dbReference>
<dbReference type="InterPro" id="IPR020568">
    <property type="entry name" value="Ribosomal_Su5_D2-typ_SF"/>
</dbReference>
<dbReference type="SUPFAM" id="SSF54211">
    <property type="entry name" value="Ribosomal protein S5 domain 2-like"/>
    <property type="match status" value="1"/>
</dbReference>
<keyword evidence="16" id="KW-1185">Reference proteome</keyword>
<keyword evidence="5" id="KW-0547">Nucleotide-binding</keyword>
<proteinExistence type="inferred from homology"/>
<dbReference type="PIRSF" id="PIRSF000530">
    <property type="entry name" value="Galactokinase"/>
    <property type="match status" value="1"/>
</dbReference>
<dbReference type="PRINTS" id="PR00959">
    <property type="entry name" value="MEVGALKINASE"/>
</dbReference>
<dbReference type="STRING" id="1038014.SAMN04487910_3728"/>
<evidence type="ECO:0000313" key="16">
    <source>
        <dbReference type="Proteomes" id="UP000198521"/>
    </source>
</evidence>
<dbReference type="FunFam" id="3.30.70.890:FF:000001">
    <property type="entry name" value="Galactokinase"/>
    <property type="match status" value="1"/>
</dbReference>
<protein>
    <recommendedName>
        <fullName evidence="11">Galactokinase</fullName>
        <ecNumber evidence="11">2.7.1.6</ecNumber>
    </recommendedName>
</protein>
<evidence type="ECO:0000256" key="2">
    <source>
        <dbReference type="ARBA" id="ARBA00022490"/>
    </source>
</evidence>
<evidence type="ECO:0000256" key="4">
    <source>
        <dbReference type="ARBA" id="ARBA00022723"/>
    </source>
</evidence>
<dbReference type="AlphaFoldDB" id="A0A1H7UIT6"/>
<dbReference type="Proteomes" id="UP000198521">
    <property type="component" value="Unassembled WGS sequence"/>
</dbReference>
<feature type="domain" description="GHMP kinase N-terminal" evidence="12">
    <location>
        <begin position="91"/>
        <end position="178"/>
    </location>
</feature>
<evidence type="ECO:0000256" key="6">
    <source>
        <dbReference type="ARBA" id="ARBA00022777"/>
    </source>
</evidence>
<reference evidence="15 16" key="1">
    <citation type="submission" date="2016-10" db="EMBL/GenBank/DDBJ databases">
        <authorList>
            <person name="de Groot N.N."/>
        </authorList>
    </citation>
    <scope>NUCLEOTIDE SEQUENCE [LARGE SCALE GENOMIC DNA]</scope>
    <source>
        <strain evidence="15 16">DSM 25232</strain>
    </source>
</reference>
<evidence type="ECO:0000256" key="7">
    <source>
        <dbReference type="ARBA" id="ARBA00022840"/>
    </source>
</evidence>
<evidence type="ECO:0000256" key="8">
    <source>
        <dbReference type="ARBA" id="ARBA00022842"/>
    </source>
</evidence>
<evidence type="ECO:0000256" key="9">
    <source>
        <dbReference type="ARBA" id="ARBA00023144"/>
    </source>
</evidence>
<accession>A0A1H7UIT6</accession>
<keyword evidence="8" id="KW-0460">Magnesium</keyword>
<dbReference type="EC" id="2.7.1.6" evidence="11"/>
<dbReference type="GO" id="GO:0005829">
    <property type="term" value="C:cytosol"/>
    <property type="evidence" value="ECO:0007669"/>
    <property type="project" value="TreeGrafter"/>
</dbReference>
<keyword evidence="2" id="KW-0963">Cytoplasm</keyword>
<sequence>MLLEIYIAIMDKENNFNPEIIVASPGRINFIGGHTDYNNGFVLPAAIDKKIKLELRKNGTVNICNVHSQNYNKFLTVDLNEIKPSREGWENYILGVLKQLLHRSDRVKGFDCVISSELAIGSGLSSSAALECGLAYGINELFDLDLSRLEIAKLSRDAEHEYVGTKCGIMDQYASVFGEKNKVLFLDCLSLEYRLIPMELTDYKVLIINTNVEHNLSTSNYNTRREQCEEGVKIVSKKYNSVSSLRGVTLKMLDEVKELMSPIIFQRCLYVIEENERVQRAAEYLKNHDLKKFGQLLYQCHEGLRSQYEVSCDELDFLVDFSKDKEFIIGSRMMGGGFGGCTVNIIHKDFIDNYIPEITKAYEDSFNIKLDAFQVKPSKGTSHQVHAIQTKK</sequence>